<gene>
    <name evidence="1" type="ORF">CEXT_301271</name>
</gene>
<proteinExistence type="predicted"/>
<comment type="caution">
    <text evidence="1">The sequence shown here is derived from an EMBL/GenBank/DDBJ whole genome shotgun (WGS) entry which is preliminary data.</text>
</comment>
<dbReference type="Proteomes" id="UP001054945">
    <property type="component" value="Unassembled WGS sequence"/>
</dbReference>
<sequence length="94" mass="11145">MQTLKVKALSELNEFISNVKVKRNKHKMYENFLSMEERIFKLLWMVSNPFSKRLECGKKVENNLYFAQKRTRTKAEENAPENAFVILKTKGECK</sequence>
<name>A0AAV4MDU1_CAEEX</name>
<protein>
    <submittedName>
        <fullName evidence="1">Uncharacterized protein</fullName>
    </submittedName>
</protein>
<keyword evidence="2" id="KW-1185">Reference proteome</keyword>
<reference evidence="1 2" key="1">
    <citation type="submission" date="2021-06" db="EMBL/GenBank/DDBJ databases">
        <title>Caerostris extrusa draft genome.</title>
        <authorList>
            <person name="Kono N."/>
            <person name="Arakawa K."/>
        </authorList>
    </citation>
    <scope>NUCLEOTIDE SEQUENCE [LARGE SCALE GENOMIC DNA]</scope>
</reference>
<dbReference type="EMBL" id="BPLR01019598">
    <property type="protein sequence ID" value="GIX69581.1"/>
    <property type="molecule type" value="Genomic_DNA"/>
</dbReference>
<evidence type="ECO:0000313" key="2">
    <source>
        <dbReference type="Proteomes" id="UP001054945"/>
    </source>
</evidence>
<accession>A0AAV4MDU1</accession>
<dbReference type="AlphaFoldDB" id="A0AAV4MDU1"/>
<evidence type="ECO:0000313" key="1">
    <source>
        <dbReference type="EMBL" id="GIX69581.1"/>
    </source>
</evidence>
<organism evidence="1 2">
    <name type="scientific">Caerostris extrusa</name>
    <name type="common">Bark spider</name>
    <name type="synonym">Caerostris bankana</name>
    <dbReference type="NCBI Taxonomy" id="172846"/>
    <lineage>
        <taxon>Eukaryota</taxon>
        <taxon>Metazoa</taxon>
        <taxon>Ecdysozoa</taxon>
        <taxon>Arthropoda</taxon>
        <taxon>Chelicerata</taxon>
        <taxon>Arachnida</taxon>
        <taxon>Araneae</taxon>
        <taxon>Araneomorphae</taxon>
        <taxon>Entelegynae</taxon>
        <taxon>Araneoidea</taxon>
        <taxon>Araneidae</taxon>
        <taxon>Caerostris</taxon>
    </lineage>
</organism>